<dbReference type="OrthoDB" id="8263732at2"/>
<comment type="similarity">
    <text evidence="1">Belongs to the UPF0065 (bug) family.</text>
</comment>
<dbReference type="InterPro" id="IPR006311">
    <property type="entry name" value="TAT_signal"/>
</dbReference>
<reference evidence="2 3" key="1">
    <citation type="submission" date="2019-04" db="EMBL/GenBank/DDBJ databases">
        <title>Phreatobacter aquaticus sp. nov.</title>
        <authorList>
            <person name="Choi A."/>
            <person name="Baek K."/>
        </authorList>
    </citation>
    <scope>NUCLEOTIDE SEQUENCE [LARGE SCALE GENOMIC DNA]</scope>
    <source>
        <strain evidence="2 3">NMCR1094</strain>
    </source>
</reference>
<dbReference type="RefSeq" id="WP_137098926.1">
    <property type="nucleotide sequence ID" value="NZ_CP039865.1"/>
</dbReference>
<name>A0A4D7QN54_9HYPH</name>
<dbReference type="PANTHER" id="PTHR42928:SF5">
    <property type="entry name" value="BLR1237 PROTEIN"/>
    <property type="match status" value="1"/>
</dbReference>
<dbReference type="PIRSF" id="PIRSF017082">
    <property type="entry name" value="YflP"/>
    <property type="match status" value="1"/>
</dbReference>
<evidence type="ECO:0000256" key="1">
    <source>
        <dbReference type="ARBA" id="ARBA00006987"/>
    </source>
</evidence>
<evidence type="ECO:0000313" key="2">
    <source>
        <dbReference type="EMBL" id="QCK85592.1"/>
    </source>
</evidence>
<dbReference type="CDD" id="cd07012">
    <property type="entry name" value="PBP2_Bug_TTT"/>
    <property type="match status" value="1"/>
</dbReference>
<dbReference type="EMBL" id="CP039865">
    <property type="protein sequence ID" value="QCK85592.1"/>
    <property type="molecule type" value="Genomic_DNA"/>
</dbReference>
<sequence>MLESPSRRALLRAGIITTVAAPLVARAAPAWPTKPVRIICAFPAGGITDAYARVYGEYISQKSGQTVVVENRAGAGGGLGAQALLSAPDDGHTLMITISSTMLGNRVMYKSLPYNPDKDFAFLAMMSTGHLPLVVQKSIGVRNLAEFVDYARKNRVSFGSYAAGSFAHIAGFELNRRFNLDMTIVHYRGEAPMWQDLLTGSSQAAVGSYSAAKGVLDAGAGVAIAVPTTKRMKTLPDVPTFTEQGLTDKVFDLMSWAGFFGKASMPPDMVEAISGLMVEAGKTERIQRLIATFGIDEAAQDHRAFRHIYETEGPIWLDNLNKLGITPN</sequence>
<protein>
    <submittedName>
        <fullName evidence="2">Tripartite tricarboxylate transporter substrate binding protein</fullName>
    </submittedName>
</protein>
<organism evidence="2 3">
    <name type="scientific">Phreatobacter aquaticus</name>
    <dbReference type="NCBI Taxonomy" id="2570229"/>
    <lineage>
        <taxon>Bacteria</taxon>
        <taxon>Pseudomonadati</taxon>
        <taxon>Pseudomonadota</taxon>
        <taxon>Alphaproteobacteria</taxon>
        <taxon>Hyphomicrobiales</taxon>
        <taxon>Phreatobacteraceae</taxon>
        <taxon>Phreatobacter</taxon>
    </lineage>
</organism>
<dbReference type="SUPFAM" id="SSF53850">
    <property type="entry name" value="Periplasmic binding protein-like II"/>
    <property type="match status" value="1"/>
</dbReference>
<dbReference type="KEGG" id="paqt:E8L99_07325"/>
<proteinExistence type="inferred from homology"/>
<dbReference type="PROSITE" id="PS51318">
    <property type="entry name" value="TAT"/>
    <property type="match status" value="1"/>
</dbReference>
<dbReference type="Proteomes" id="UP000298588">
    <property type="component" value="Chromosome"/>
</dbReference>
<evidence type="ECO:0000313" key="3">
    <source>
        <dbReference type="Proteomes" id="UP000298588"/>
    </source>
</evidence>
<accession>A0A4D7QN54</accession>
<dbReference type="InterPro" id="IPR005064">
    <property type="entry name" value="BUG"/>
</dbReference>
<dbReference type="AlphaFoldDB" id="A0A4D7QN54"/>
<keyword evidence="3" id="KW-1185">Reference proteome</keyword>
<dbReference type="Gene3D" id="3.40.190.10">
    <property type="entry name" value="Periplasmic binding protein-like II"/>
    <property type="match status" value="1"/>
</dbReference>
<dbReference type="Pfam" id="PF03401">
    <property type="entry name" value="TctC"/>
    <property type="match status" value="1"/>
</dbReference>
<dbReference type="Gene3D" id="3.40.190.150">
    <property type="entry name" value="Bordetella uptake gene, domain 1"/>
    <property type="match status" value="1"/>
</dbReference>
<dbReference type="InterPro" id="IPR042100">
    <property type="entry name" value="Bug_dom1"/>
</dbReference>
<gene>
    <name evidence="2" type="ORF">E8L99_07325</name>
</gene>
<dbReference type="PANTHER" id="PTHR42928">
    <property type="entry name" value="TRICARBOXYLATE-BINDING PROTEIN"/>
    <property type="match status" value="1"/>
</dbReference>